<dbReference type="InterPro" id="IPR017200">
    <property type="entry name" value="PqqE-like"/>
</dbReference>
<dbReference type="SUPFAM" id="SSF102114">
    <property type="entry name" value="Radical SAM enzymes"/>
    <property type="match status" value="1"/>
</dbReference>
<dbReference type="AlphaFoldDB" id="A0A0U1KWH9"/>
<keyword evidence="9" id="KW-1185">Reference proteome</keyword>
<keyword evidence="5" id="KW-0408">Iron</keyword>
<keyword evidence="4" id="KW-0479">Metal-binding</keyword>
<dbReference type="InterPro" id="IPR013785">
    <property type="entry name" value="Aldolase_TIM"/>
</dbReference>
<dbReference type="PANTHER" id="PTHR11228:SF34">
    <property type="entry name" value="TUNGSTEN-CONTAINING ALDEHYDE FERREDOXIN OXIDOREDUCTASE COFACTOR MODIFYING PROTEIN"/>
    <property type="match status" value="1"/>
</dbReference>
<dbReference type="InterPro" id="IPR027633">
    <property type="entry name" value="rSAM_NirJ2"/>
</dbReference>
<feature type="domain" description="Radical SAM core" evidence="7">
    <location>
        <begin position="1"/>
        <end position="207"/>
    </location>
</feature>
<evidence type="ECO:0000313" key="8">
    <source>
        <dbReference type="EMBL" id="CQR71787.1"/>
    </source>
</evidence>
<dbReference type="InterPro" id="IPR050377">
    <property type="entry name" value="Radical_SAM_PqqE_MftC-like"/>
</dbReference>
<dbReference type="Pfam" id="PF04055">
    <property type="entry name" value="Radical_SAM"/>
    <property type="match status" value="1"/>
</dbReference>
<evidence type="ECO:0000256" key="6">
    <source>
        <dbReference type="ARBA" id="ARBA00023014"/>
    </source>
</evidence>
<evidence type="ECO:0000256" key="3">
    <source>
        <dbReference type="ARBA" id="ARBA00022691"/>
    </source>
</evidence>
<name>A0A0U1KWH9_9FIRM</name>
<evidence type="ECO:0000256" key="4">
    <source>
        <dbReference type="ARBA" id="ARBA00022723"/>
    </source>
</evidence>
<dbReference type="NCBIfam" id="TIGR04055">
    <property type="entry name" value="rSAM_NirJ2"/>
    <property type="match status" value="1"/>
</dbReference>
<dbReference type="PANTHER" id="PTHR11228">
    <property type="entry name" value="RADICAL SAM DOMAIN PROTEIN"/>
    <property type="match status" value="1"/>
</dbReference>
<dbReference type="EMBL" id="CTRP01000005">
    <property type="protein sequence ID" value="CQR71787.1"/>
    <property type="molecule type" value="Genomic_DNA"/>
</dbReference>
<dbReference type="InterPro" id="IPR023885">
    <property type="entry name" value="4Fe4S-binding_SPASM_dom"/>
</dbReference>
<organism evidence="8 9">
    <name type="scientific">Sporomusa ovata</name>
    <dbReference type="NCBI Taxonomy" id="2378"/>
    <lineage>
        <taxon>Bacteria</taxon>
        <taxon>Bacillati</taxon>
        <taxon>Bacillota</taxon>
        <taxon>Negativicutes</taxon>
        <taxon>Selenomonadales</taxon>
        <taxon>Sporomusaceae</taxon>
        <taxon>Sporomusa</taxon>
    </lineage>
</organism>
<comment type="cofactor">
    <cofactor evidence="1">
        <name>[4Fe-4S] cluster</name>
        <dbReference type="ChEBI" id="CHEBI:49883"/>
    </cofactor>
</comment>
<evidence type="ECO:0000259" key="7">
    <source>
        <dbReference type="PROSITE" id="PS51918"/>
    </source>
</evidence>
<dbReference type="CDD" id="cd21123">
    <property type="entry name" value="SPASM_MftC-like"/>
    <property type="match status" value="1"/>
</dbReference>
<accession>A0A0U1KWH9</accession>
<dbReference type="Gene3D" id="3.20.20.70">
    <property type="entry name" value="Aldolase class I"/>
    <property type="match status" value="1"/>
</dbReference>
<dbReference type="CDD" id="cd01335">
    <property type="entry name" value="Radical_SAM"/>
    <property type="match status" value="1"/>
</dbReference>
<dbReference type="SFLD" id="SFLDG01067">
    <property type="entry name" value="SPASM/twitch_domain_containing"/>
    <property type="match status" value="1"/>
</dbReference>
<reference evidence="9" key="1">
    <citation type="submission" date="2015-03" db="EMBL/GenBank/DDBJ databases">
        <authorList>
            <person name="Nijsse Bart"/>
        </authorList>
    </citation>
    <scope>NUCLEOTIDE SEQUENCE [LARGE SCALE GENOMIC DNA]</scope>
</reference>
<evidence type="ECO:0000256" key="2">
    <source>
        <dbReference type="ARBA" id="ARBA00022485"/>
    </source>
</evidence>
<protein>
    <submittedName>
        <fullName evidence="8">Radical SAM domain heme biosynthesis protein</fullName>
    </submittedName>
</protein>
<sequence>MIISWNTTQACNISCIHCYRDAGTKRSDELDTAEGKKLLSEIAKAGFRIMIFSGGEPLLRPDIYELISFARSLGMRPVLGTNGILITPEVAGKLKEAGLACAGISLDSKDKAQHDKFRGSDGAWEKTLHGMAVCRSAGLPFQIHTTVTNNNQGEITAITDFAVELGAVAHHIFFLVPTGRGKDIEATTLKAADYEALLERILDKQTEVPIEIKPTCAPQFMRIAKQKNISTRFTKGCLAGTSYCVILPNGDVHPCPYLPLKAGNVREKAFNLLWKESPLFHKFRQEPLTGGCSRCGYDDICGGCRARAYYYSAGNYLAEEPWCSCGR</sequence>
<dbReference type="GO" id="GO:0051539">
    <property type="term" value="F:4 iron, 4 sulfur cluster binding"/>
    <property type="evidence" value="ECO:0007669"/>
    <property type="project" value="UniProtKB-KW"/>
</dbReference>
<evidence type="ECO:0000256" key="5">
    <source>
        <dbReference type="ARBA" id="ARBA00023004"/>
    </source>
</evidence>
<keyword evidence="3" id="KW-0949">S-adenosyl-L-methionine</keyword>
<dbReference type="NCBIfam" id="TIGR04085">
    <property type="entry name" value="rSAM_more_4Fe4S"/>
    <property type="match status" value="1"/>
</dbReference>
<dbReference type="Pfam" id="PF13186">
    <property type="entry name" value="SPASM"/>
    <property type="match status" value="1"/>
</dbReference>
<keyword evidence="6" id="KW-0411">Iron-sulfur</keyword>
<dbReference type="Proteomes" id="UP000049855">
    <property type="component" value="Unassembled WGS sequence"/>
</dbReference>
<dbReference type="InterPro" id="IPR058240">
    <property type="entry name" value="rSAM_sf"/>
</dbReference>
<evidence type="ECO:0000313" key="9">
    <source>
        <dbReference type="Proteomes" id="UP000049855"/>
    </source>
</evidence>
<gene>
    <name evidence="8" type="ORF">SpAn4DRAFT_3653</name>
</gene>
<dbReference type="SFLD" id="SFLDG01386">
    <property type="entry name" value="main_SPASM_domain-containing"/>
    <property type="match status" value="1"/>
</dbReference>
<proteinExistence type="predicted"/>
<evidence type="ECO:0000256" key="1">
    <source>
        <dbReference type="ARBA" id="ARBA00001966"/>
    </source>
</evidence>
<keyword evidence="2" id="KW-0004">4Fe-4S</keyword>
<dbReference type="PROSITE" id="PS51918">
    <property type="entry name" value="RADICAL_SAM"/>
    <property type="match status" value="1"/>
</dbReference>
<dbReference type="InterPro" id="IPR007197">
    <property type="entry name" value="rSAM"/>
</dbReference>
<dbReference type="GO" id="GO:0046872">
    <property type="term" value="F:metal ion binding"/>
    <property type="evidence" value="ECO:0007669"/>
    <property type="project" value="UniProtKB-KW"/>
</dbReference>
<dbReference type="PIRSF" id="PIRSF037420">
    <property type="entry name" value="PQQ_syn_pqqE"/>
    <property type="match status" value="1"/>
</dbReference>
<dbReference type="GO" id="GO:0003824">
    <property type="term" value="F:catalytic activity"/>
    <property type="evidence" value="ECO:0007669"/>
    <property type="project" value="InterPro"/>
</dbReference>
<dbReference type="RefSeq" id="WP_021168863.1">
    <property type="nucleotide sequence ID" value="NZ_CTRP01000005.1"/>
</dbReference>
<dbReference type="SFLD" id="SFLDS00029">
    <property type="entry name" value="Radical_SAM"/>
    <property type="match status" value="1"/>
</dbReference>